<sequence>MNQHPPFKPVLFTFFRLPHPHKGSLKSSLNSFLTNLNKNKHLMIESPALLPARSSKG</sequence>
<evidence type="ECO:0000313" key="2">
    <source>
        <dbReference type="Proteomes" id="UP000003009"/>
    </source>
</evidence>
<keyword evidence="2" id="KW-1185">Reference proteome</keyword>
<organism evidence="1 2">
    <name type="scientific">Kingella oralis ATCC 51147</name>
    <dbReference type="NCBI Taxonomy" id="629741"/>
    <lineage>
        <taxon>Bacteria</taxon>
        <taxon>Pseudomonadati</taxon>
        <taxon>Pseudomonadota</taxon>
        <taxon>Betaproteobacteria</taxon>
        <taxon>Neisseriales</taxon>
        <taxon>Neisseriaceae</taxon>
        <taxon>Kingella</taxon>
    </lineage>
</organism>
<protein>
    <submittedName>
        <fullName evidence="1">Uncharacterized protein</fullName>
    </submittedName>
</protein>
<dbReference type="Proteomes" id="UP000003009">
    <property type="component" value="Unassembled WGS sequence"/>
</dbReference>
<accession>C4GHD7</accession>
<name>C4GHD7_9NEIS</name>
<evidence type="ECO:0000313" key="1">
    <source>
        <dbReference type="EMBL" id="EEP68375.1"/>
    </source>
</evidence>
<dbReference type="HOGENOM" id="CLU_2990674_0_0_4"/>
<dbReference type="STRING" id="629741.GCWU000324_00269"/>
<proteinExistence type="predicted"/>
<dbReference type="EMBL" id="ACJW02000002">
    <property type="protein sequence ID" value="EEP68375.1"/>
    <property type="molecule type" value="Genomic_DNA"/>
</dbReference>
<comment type="caution">
    <text evidence="1">The sequence shown here is derived from an EMBL/GenBank/DDBJ whole genome shotgun (WGS) entry which is preliminary data.</text>
</comment>
<gene>
    <name evidence="1" type="ORF">GCWU000324_00269</name>
</gene>
<reference evidence="1" key="1">
    <citation type="submission" date="2009-04" db="EMBL/GenBank/DDBJ databases">
        <authorList>
            <person name="Weinstock G."/>
            <person name="Sodergren E."/>
            <person name="Clifton S."/>
            <person name="Fulton L."/>
            <person name="Fulton B."/>
            <person name="Courtney L."/>
            <person name="Fronick C."/>
            <person name="Harrison M."/>
            <person name="Strong C."/>
            <person name="Farmer C."/>
            <person name="Delahaunty K."/>
            <person name="Markovic C."/>
            <person name="Hall O."/>
            <person name="Minx P."/>
            <person name="Tomlinson C."/>
            <person name="Mitreva M."/>
            <person name="Nelson J."/>
            <person name="Hou S."/>
            <person name="Wollam A."/>
            <person name="Pepin K.H."/>
            <person name="Johnson M."/>
            <person name="Bhonagiri V."/>
            <person name="Nash W.E."/>
            <person name="Warren W."/>
            <person name="Chinwalla A."/>
            <person name="Mardis E.R."/>
            <person name="Wilson R.K."/>
        </authorList>
    </citation>
    <scope>NUCLEOTIDE SEQUENCE [LARGE SCALE GENOMIC DNA]</scope>
    <source>
        <strain evidence="1">ATCC 51147</strain>
    </source>
</reference>
<dbReference type="AlphaFoldDB" id="C4GHD7"/>